<dbReference type="InterPro" id="IPR003807">
    <property type="entry name" value="DUF202"/>
</dbReference>
<evidence type="ECO:0000313" key="7">
    <source>
        <dbReference type="EMBL" id="MCF8587344.1"/>
    </source>
</evidence>
<evidence type="ECO:0000313" key="8">
    <source>
        <dbReference type="Proteomes" id="UP001200110"/>
    </source>
</evidence>
<dbReference type="Pfam" id="PF02656">
    <property type="entry name" value="DUF202"/>
    <property type="match status" value="1"/>
</dbReference>
<evidence type="ECO:0000256" key="5">
    <source>
        <dbReference type="SAM" id="Phobius"/>
    </source>
</evidence>
<name>A0ABS9IP89_9ACTN</name>
<protein>
    <submittedName>
        <fullName evidence="7">DUF202 domain-containing protein</fullName>
    </submittedName>
</protein>
<evidence type="ECO:0000259" key="6">
    <source>
        <dbReference type="Pfam" id="PF02656"/>
    </source>
</evidence>
<keyword evidence="3 5" id="KW-1133">Transmembrane helix</keyword>
<dbReference type="Proteomes" id="UP001200110">
    <property type="component" value="Unassembled WGS sequence"/>
</dbReference>
<keyword evidence="8" id="KW-1185">Reference proteome</keyword>
<dbReference type="EMBL" id="JAKKOR010000001">
    <property type="protein sequence ID" value="MCF8587344.1"/>
    <property type="molecule type" value="Genomic_DNA"/>
</dbReference>
<organism evidence="7 8">
    <name type="scientific">Gordonia liuliyuniae</name>
    <dbReference type="NCBI Taxonomy" id="2911517"/>
    <lineage>
        <taxon>Bacteria</taxon>
        <taxon>Bacillati</taxon>
        <taxon>Actinomycetota</taxon>
        <taxon>Actinomycetes</taxon>
        <taxon>Mycobacteriales</taxon>
        <taxon>Gordoniaceae</taxon>
        <taxon>Gordonia</taxon>
    </lineage>
</organism>
<evidence type="ECO:0000256" key="2">
    <source>
        <dbReference type="ARBA" id="ARBA00022692"/>
    </source>
</evidence>
<accession>A0ABS9IP89</accession>
<dbReference type="RefSeq" id="WP_236996560.1">
    <property type="nucleotide sequence ID" value="NZ_JAKKOR010000001.1"/>
</dbReference>
<sequence length="112" mass="11613">MSEQQPPPGAVDARFTLAAERTMLAWIRTALGLIAAGVAVLHVIGEFASPAVQTTLGIGLILLGIAAAAVGGQRWYQTTHALEKGGRMPGPFAIWVLIGGLVVLAVAFAIIR</sequence>
<comment type="caution">
    <text evidence="7">The sequence shown here is derived from an EMBL/GenBank/DDBJ whole genome shotgun (WGS) entry which is preliminary data.</text>
</comment>
<comment type="subcellular location">
    <subcellularLocation>
        <location evidence="1">Endomembrane system</location>
        <topology evidence="1">Multi-pass membrane protein</topology>
    </subcellularLocation>
</comment>
<feature type="domain" description="DUF202" evidence="6">
    <location>
        <begin position="14"/>
        <end position="80"/>
    </location>
</feature>
<evidence type="ECO:0000256" key="3">
    <source>
        <dbReference type="ARBA" id="ARBA00022989"/>
    </source>
</evidence>
<evidence type="ECO:0000256" key="1">
    <source>
        <dbReference type="ARBA" id="ARBA00004127"/>
    </source>
</evidence>
<feature type="transmembrane region" description="Helical" evidence="5">
    <location>
        <begin position="51"/>
        <end position="71"/>
    </location>
</feature>
<evidence type="ECO:0000256" key="4">
    <source>
        <dbReference type="ARBA" id="ARBA00023136"/>
    </source>
</evidence>
<keyword evidence="2 5" id="KW-0812">Transmembrane</keyword>
<reference evidence="7 8" key="1">
    <citation type="submission" date="2022-01" db="EMBL/GenBank/DDBJ databases">
        <authorList>
            <person name="Huang Y."/>
        </authorList>
    </citation>
    <scope>NUCLEOTIDE SEQUENCE [LARGE SCALE GENOMIC DNA]</scope>
    <source>
        <strain evidence="7 8">HY366</strain>
    </source>
</reference>
<feature type="transmembrane region" description="Helical" evidence="5">
    <location>
        <begin position="92"/>
        <end position="111"/>
    </location>
</feature>
<feature type="transmembrane region" description="Helical" evidence="5">
    <location>
        <begin position="24"/>
        <end position="45"/>
    </location>
</feature>
<gene>
    <name evidence="7" type="ORF">L5G33_02540</name>
</gene>
<keyword evidence="4 5" id="KW-0472">Membrane</keyword>
<proteinExistence type="predicted"/>